<keyword evidence="2" id="KW-1185">Reference proteome</keyword>
<dbReference type="AlphaFoldDB" id="A0A5B0N0M9"/>
<organism evidence="1 2">
    <name type="scientific">Puccinia graminis f. sp. tritici</name>
    <dbReference type="NCBI Taxonomy" id="56615"/>
    <lineage>
        <taxon>Eukaryota</taxon>
        <taxon>Fungi</taxon>
        <taxon>Dikarya</taxon>
        <taxon>Basidiomycota</taxon>
        <taxon>Pucciniomycotina</taxon>
        <taxon>Pucciniomycetes</taxon>
        <taxon>Pucciniales</taxon>
        <taxon>Pucciniaceae</taxon>
        <taxon>Puccinia</taxon>
    </lineage>
</organism>
<comment type="caution">
    <text evidence="1">The sequence shown here is derived from an EMBL/GenBank/DDBJ whole genome shotgun (WGS) entry which is preliminary data.</text>
</comment>
<reference evidence="1 2" key="1">
    <citation type="submission" date="2019-05" db="EMBL/GenBank/DDBJ databases">
        <title>Emergence of the Ug99 lineage of the wheat stem rust pathogen through somatic hybridization.</title>
        <authorList>
            <person name="Li F."/>
            <person name="Upadhyaya N.M."/>
            <person name="Sperschneider J."/>
            <person name="Matny O."/>
            <person name="Nguyen-Phuc H."/>
            <person name="Mago R."/>
            <person name="Raley C."/>
            <person name="Miller M.E."/>
            <person name="Silverstein K.A.T."/>
            <person name="Henningsen E."/>
            <person name="Hirsch C.D."/>
            <person name="Visser B."/>
            <person name="Pretorius Z.A."/>
            <person name="Steffenson B.J."/>
            <person name="Schwessinger B."/>
            <person name="Dodds P.N."/>
            <person name="Figueroa M."/>
        </authorList>
    </citation>
    <scope>NUCLEOTIDE SEQUENCE [LARGE SCALE GENOMIC DNA]</scope>
    <source>
        <strain evidence="1">21-0</strain>
    </source>
</reference>
<dbReference type="EMBL" id="VSWC01000127">
    <property type="protein sequence ID" value="KAA1081748.1"/>
    <property type="molecule type" value="Genomic_DNA"/>
</dbReference>
<protein>
    <submittedName>
        <fullName evidence="1">Uncharacterized protein</fullName>
    </submittedName>
</protein>
<dbReference type="Proteomes" id="UP000324748">
    <property type="component" value="Unassembled WGS sequence"/>
</dbReference>
<proteinExistence type="predicted"/>
<name>A0A5B0N0M9_PUCGR</name>
<accession>A0A5B0N0M9</accession>
<gene>
    <name evidence="1" type="ORF">PGT21_000517</name>
</gene>
<evidence type="ECO:0000313" key="2">
    <source>
        <dbReference type="Proteomes" id="UP000324748"/>
    </source>
</evidence>
<sequence length="263" mass="29151">MTIKAQKLPRLLQFKYPGGQNKPGALRCLLTRANMQVMEPQNIRKVARIAEERRVQGQSAPSSSKTIANTLDSTHAQGEAAKVESQYQILADFIVKAKGTCPECYCRRGDFIKHFSGERCREKHGKCLRCRLDQNGPDGHGVKSCPALSLSSSVGAGTRGRSFQVCYRCALPSGKQDRFGFHPENKVMNQCDSNFDGIAKAVGWYLYREEPAVLGSIFPGIEDLSAKEYSIWMGVTDATHGPAPWPNIIKLVVAFIENRSRET</sequence>
<evidence type="ECO:0000313" key="1">
    <source>
        <dbReference type="EMBL" id="KAA1081748.1"/>
    </source>
</evidence>